<dbReference type="NCBIfam" id="TIGR03816">
    <property type="entry name" value="tadE_like_DECH"/>
    <property type="match status" value="1"/>
</dbReference>
<keyword evidence="4" id="KW-1185">Reference proteome</keyword>
<feature type="transmembrane region" description="Helical" evidence="1">
    <location>
        <begin position="20"/>
        <end position="39"/>
    </location>
</feature>
<evidence type="ECO:0000256" key="1">
    <source>
        <dbReference type="SAM" id="Phobius"/>
    </source>
</evidence>
<dbReference type="RefSeq" id="WP_345407191.1">
    <property type="nucleotide sequence ID" value="NZ_BAABLA010000123.1"/>
</dbReference>
<accession>A0ABW2BUT6</accession>
<evidence type="ECO:0000259" key="2">
    <source>
        <dbReference type="Pfam" id="PF13400"/>
    </source>
</evidence>
<feature type="domain" description="Putative Flp pilus-assembly TadG-like N-terminal" evidence="2">
    <location>
        <begin position="18"/>
        <end position="62"/>
    </location>
</feature>
<organism evidence="3 4">
    <name type="scientific">Haloechinothrix salitolerans</name>
    <dbReference type="NCBI Taxonomy" id="926830"/>
    <lineage>
        <taxon>Bacteria</taxon>
        <taxon>Bacillati</taxon>
        <taxon>Actinomycetota</taxon>
        <taxon>Actinomycetes</taxon>
        <taxon>Pseudonocardiales</taxon>
        <taxon>Pseudonocardiaceae</taxon>
        <taxon>Haloechinothrix</taxon>
    </lineage>
</organism>
<dbReference type="InterPro" id="IPR021202">
    <property type="entry name" value="Rv3654c-like"/>
</dbReference>
<name>A0ABW2BUT6_9PSEU</name>
<proteinExistence type="predicted"/>
<keyword evidence="1" id="KW-0812">Transmembrane</keyword>
<dbReference type="Proteomes" id="UP001596337">
    <property type="component" value="Unassembled WGS sequence"/>
</dbReference>
<protein>
    <submittedName>
        <fullName evidence="3">Rv3654c family TadE-like protein</fullName>
    </submittedName>
</protein>
<sequence>MTRVGRQYVGGGGDHGIVTVWTAGVAFALLAVFAMLIYLGAATHARHRAAATADLAALGAAVKLNHGTRHACEAAALVARRMKVDLVSCQVRGWDVLVTVQATAGWPLGDVGGAGEVTARARAGSVEAVR</sequence>
<dbReference type="EMBL" id="JBHSXX010000001">
    <property type="protein sequence ID" value="MFC6866152.1"/>
    <property type="molecule type" value="Genomic_DNA"/>
</dbReference>
<dbReference type="InterPro" id="IPR028087">
    <property type="entry name" value="Tad_N"/>
</dbReference>
<keyword evidence="1" id="KW-1133">Transmembrane helix</keyword>
<evidence type="ECO:0000313" key="3">
    <source>
        <dbReference type="EMBL" id="MFC6866152.1"/>
    </source>
</evidence>
<gene>
    <name evidence="3" type="ORF">ACFQGD_03250</name>
</gene>
<evidence type="ECO:0000313" key="4">
    <source>
        <dbReference type="Proteomes" id="UP001596337"/>
    </source>
</evidence>
<keyword evidence="1" id="KW-0472">Membrane</keyword>
<dbReference type="Pfam" id="PF13400">
    <property type="entry name" value="Tad"/>
    <property type="match status" value="1"/>
</dbReference>
<reference evidence="4" key="1">
    <citation type="journal article" date="2019" name="Int. J. Syst. Evol. Microbiol.">
        <title>The Global Catalogue of Microorganisms (GCM) 10K type strain sequencing project: providing services to taxonomists for standard genome sequencing and annotation.</title>
        <authorList>
            <consortium name="The Broad Institute Genomics Platform"/>
            <consortium name="The Broad Institute Genome Sequencing Center for Infectious Disease"/>
            <person name="Wu L."/>
            <person name="Ma J."/>
        </authorList>
    </citation>
    <scope>NUCLEOTIDE SEQUENCE [LARGE SCALE GENOMIC DNA]</scope>
    <source>
        <strain evidence="4">KCTC 32255</strain>
    </source>
</reference>
<comment type="caution">
    <text evidence="3">The sequence shown here is derived from an EMBL/GenBank/DDBJ whole genome shotgun (WGS) entry which is preliminary data.</text>
</comment>